<dbReference type="PANTHER" id="PTHR24173">
    <property type="entry name" value="ANKYRIN REPEAT CONTAINING"/>
    <property type="match status" value="1"/>
</dbReference>
<dbReference type="Pfam" id="PF12796">
    <property type="entry name" value="Ank_2"/>
    <property type="match status" value="1"/>
</dbReference>
<feature type="compositionally biased region" description="Polar residues" evidence="4">
    <location>
        <begin position="683"/>
        <end position="695"/>
    </location>
</feature>
<feature type="repeat" description="ANK" evidence="3">
    <location>
        <begin position="18"/>
        <end position="50"/>
    </location>
</feature>
<keyword evidence="2 3" id="KW-0040">ANK repeat</keyword>
<dbReference type="InterPro" id="IPR002110">
    <property type="entry name" value="Ankyrin_rpt"/>
</dbReference>
<feature type="region of interest" description="Disordered" evidence="4">
    <location>
        <begin position="533"/>
        <end position="554"/>
    </location>
</feature>
<dbReference type="EMBL" id="JBBPFD010000012">
    <property type="protein sequence ID" value="KAK7904164.1"/>
    <property type="molecule type" value="Genomic_DNA"/>
</dbReference>
<keyword evidence="6" id="KW-1185">Reference proteome</keyword>
<name>A0AAW0NSU2_9GOBI</name>
<dbReference type="Gene3D" id="1.25.40.20">
    <property type="entry name" value="Ankyrin repeat-containing domain"/>
    <property type="match status" value="3"/>
</dbReference>
<evidence type="ECO:0000256" key="4">
    <source>
        <dbReference type="SAM" id="MobiDB-lite"/>
    </source>
</evidence>
<proteinExistence type="predicted"/>
<feature type="compositionally biased region" description="Polar residues" evidence="4">
    <location>
        <begin position="238"/>
        <end position="251"/>
    </location>
</feature>
<feature type="repeat" description="ANK" evidence="3">
    <location>
        <begin position="51"/>
        <end position="83"/>
    </location>
</feature>
<feature type="repeat" description="ANK" evidence="3">
    <location>
        <begin position="84"/>
        <end position="116"/>
    </location>
</feature>
<dbReference type="PROSITE" id="PS50088">
    <property type="entry name" value="ANK_REPEAT"/>
    <property type="match status" value="5"/>
</dbReference>
<comment type="caution">
    <text evidence="5">The sequence shown here is derived from an EMBL/GenBank/DDBJ whole genome shotgun (WGS) entry which is preliminary data.</text>
</comment>
<dbReference type="InterPro" id="IPR036770">
    <property type="entry name" value="Ankyrin_rpt-contain_sf"/>
</dbReference>
<feature type="region of interest" description="Disordered" evidence="4">
    <location>
        <begin position="217"/>
        <end position="256"/>
    </location>
</feature>
<dbReference type="PROSITE" id="PS50297">
    <property type="entry name" value="ANK_REP_REGION"/>
    <property type="match status" value="4"/>
</dbReference>
<feature type="repeat" description="ANK" evidence="3">
    <location>
        <begin position="150"/>
        <end position="182"/>
    </location>
</feature>
<dbReference type="Pfam" id="PF13637">
    <property type="entry name" value="Ank_4"/>
    <property type="match status" value="1"/>
</dbReference>
<feature type="compositionally biased region" description="Low complexity" evidence="4">
    <location>
        <begin position="566"/>
        <end position="577"/>
    </location>
</feature>
<evidence type="ECO:0008006" key="7">
    <source>
        <dbReference type="Google" id="ProtNLM"/>
    </source>
</evidence>
<gene>
    <name evidence="5" type="ORF">WMY93_016771</name>
</gene>
<evidence type="ECO:0000313" key="5">
    <source>
        <dbReference type="EMBL" id="KAK7904164.1"/>
    </source>
</evidence>
<dbReference type="AlphaFoldDB" id="A0AAW0NSU2"/>
<reference evidence="6" key="1">
    <citation type="submission" date="2024-04" db="EMBL/GenBank/DDBJ databases">
        <title>Salinicola lusitanus LLJ914,a marine bacterium isolated from the Okinawa Trough.</title>
        <authorList>
            <person name="Li J."/>
        </authorList>
    </citation>
    <scope>NUCLEOTIDE SEQUENCE [LARGE SCALE GENOMIC DNA]</scope>
</reference>
<protein>
    <recommendedName>
        <fullName evidence="7">Ankyrin repeat domain-containing protein 6</fullName>
    </recommendedName>
</protein>
<feature type="region of interest" description="Disordered" evidence="4">
    <location>
        <begin position="566"/>
        <end position="585"/>
    </location>
</feature>
<evidence type="ECO:0000256" key="1">
    <source>
        <dbReference type="ARBA" id="ARBA00022737"/>
    </source>
</evidence>
<accession>A0AAW0NSU2</accession>
<evidence type="ECO:0000313" key="6">
    <source>
        <dbReference type="Proteomes" id="UP001460270"/>
    </source>
</evidence>
<evidence type="ECO:0000256" key="2">
    <source>
        <dbReference type="ARBA" id="ARBA00023043"/>
    </source>
</evidence>
<keyword evidence="1" id="KW-0677">Repeat</keyword>
<sequence length="703" mass="78790">MSEQALVRASPASHWVPRQRTALHRAAMVGDSETLSALIQGGCALDLQDRDGNTALHEASWHGFTACVKLLVKAGANANVKNKAGNIALHLACQNAHVPSTRLLLLGGSSIDTKNNVGETCLHVAARYDNRPVIKILISSQCSLTEENERGDTALHIAAALNHKKTVQLLLEAGMDANLRNNAGRTALDKARDNNHKELAMLLARAPQVHRFLRRRTVKKQRERQRSQSVCPMEAEPNQVTAVEQGSSSATEEVPSIEQVEQLKTNLLKEATSPVSHGNHKAQKQEEKDSIWVEKKVKNHRKQYVFDDNDDIYVKFGKSYQLYTLYRDTDGNVRQSPANGCHCKPLFKKLESELKSTQEQMRLQMLHMQEEVNSRIGQMDRRNREQIRVVDMINQARVAAERRRLMYRMEQQAAQRQEDARITQAAVRGELKKWCVSQFTNTSTTSPYCKLVHSPSVGQSCGEAELESLPLLSSVLSSDSSSSLATYVNIAPSWSSYSLGSEQDLSSRKYFEMKVDRSPDDYENTAVFPLFGSEGRLSSDTPSRPPVEVRDSGSSAVVPVVGEGFGSSSSSSVSSDSAPRWVPPKVRTPELRGQELVTEQHNQDRTVEIYKDRPPAESTFTVERNNLHAVEVTQRFFETVSTQLELWYKRKIAEMEKQAELQTQKDKQELLQRISTLEAELQSLRTNESTESSAQDHVMDLQE</sequence>
<feature type="region of interest" description="Disordered" evidence="4">
    <location>
        <begin position="683"/>
        <end position="703"/>
    </location>
</feature>
<dbReference type="SMART" id="SM00248">
    <property type="entry name" value="ANK"/>
    <property type="match status" value="6"/>
</dbReference>
<organism evidence="5 6">
    <name type="scientific">Mugilogobius chulae</name>
    <name type="common">yellowstripe goby</name>
    <dbReference type="NCBI Taxonomy" id="88201"/>
    <lineage>
        <taxon>Eukaryota</taxon>
        <taxon>Metazoa</taxon>
        <taxon>Chordata</taxon>
        <taxon>Craniata</taxon>
        <taxon>Vertebrata</taxon>
        <taxon>Euteleostomi</taxon>
        <taxon>Actinopterygii</taxon>
        <taxon>Neopterygii</taxon>
        <taxon>Teleostei</taxon>
        <taxon>Neoteleostei</taxon>
        <taxon>Acanthomorphata</taxon>
        <taxon>Gobiaria</taxon>
        <taxon>Gobiiformes</taxon>
        <taxon>Gobioidei</taxon>
        <taxon>Gobiidae</taxon>
        <taxon>Gobionellinae</taxon>
        <taxon>Mugilogobius</taxon>
    </lineage>
</organism>
<dbReference type="Proteomes" id="UP001460270">
    <property type="component" value="Unassembled WGS sequence"/>
</dbReference>
<dbReference type="PANTHER" id="PTHR24173:SF74">
    <property type="entry name" value="ANKYRIN REPEAT DOMAIN-CONTAINING PROTEIN 16"/>
    <property type="match status" value="1"/>
</dbReference>
<dbReference type="Pfam" id="PF00023">
    <property type="entry name" value="Ank"/>
    <property type="match status" value="1"/>
</dbReference>
<dbReference type="SUPFAM" id="SSF48403">
    <property type="entry name" value="Ankyrin repeat"/>
    <property type="match status" value="1"/>
</dbReference>
<evidence type="ECO:0000256" key="3">
    <source>
        <dbReference type="PROSITE-ProRule" id="PRU00023"/>
    </source>
</evidence>
<feature type="repeat" description="ANK" evidence="3">
    <location>
        <begin position="117"/>
        <end position="149"/>
    </location>
</feature>